<dbReference type="Proteomes" id="UP000242188">
    <property type="component" value="Unassembled WGS sequence"/>
</dbReference>
<evidence type="ECO:0000256" key="20">
    <source>
        <dbReference type="ARBA" id="ARBA00051612"/>
    </source>
</evidence>
<keyword evidence="29" id="KW-1185">Reference proteome</keyword>
<reference evidence="28 29" key="1">
    <citation type="journal article" date="2017" name="Nat. Ecol. Evol.">
        <title>Scallop genome provides insights into evolution of bilaterian karyotype and development.</title>
        <authorList>
            <person name="Wang S."/>
            <person name="Zhang J."/>
            <person name="Jiao W."/>
            <person name="Li J."/>
            <person name="Xun X."/>
            <person name="Sun Y."/>
            <person name="Guo X."/>
            <person name="Huan P."/>
            <person name="Dong B."/>
            <person name="Zhang L."/>
            <person name="Hu X."/>
            <person name="Sun X."/>
            <person name="Wang J."/>
            <person name="Zhao C."/>
            <person name="Wang Y."/>
            <person name="Wang D."/>
            <person name="Huang X."/>
            <person name="Wang R."/>
            <person name="Lv J."/>
            <person name="Li Y."/>
            <person name="Zhang Z."/>
            <person name="Liu B."/>
            <person name="Lu W."/>
            <person name="Hui Y."/>
            <person name="Liang J."/>
            <person name="Zhou Z."/>
            <person name="Hou R."/>
            <person name="Li X."/>
            <person name="Liu Y."/>
            <person name="Li H."/>
            <person name="Ning X."/>
            <person name="Lin Y."/>
            <person name="Zhao L."/>
            <person name="Xing Q."/>
            <person name="Dou J."/>
            <person name="Li Y."/>
            <person name="Mao J."/>
            <person name="Guo H."/>
            <person name="Dou H."/>
            <person name="Li T."/>
            <person name="Mu C."/>
            <person name="Jiang W."/>
            <person name="Fu Q."/>
            <person name="Fu X."/>
            <person name="Miao Y."/>
            <person name="Liu J."/>
            <person name="Yu Q."/>
            <person name="Li R."/>
            <person name="Liao H."/>
            <person name="Li X."/>
            <person name="Kong Y."/>
            <person name="Jiang Z."/>
            <person name="Chourrout D."/>
            <person name="Li R."/>
            <person name="Bao Z."/>
        </authorList>
    </citation>
    <scope>NUCLEOTIDE SEQUENCE [LARGE SCALE GENOMIC DNA]</scope>
    <source>
        <strain evidence="28 29">PY_sf001</strain>
    </source>
</reference>
<gene>
    <name evidence="28" type="ORF">KP79_PYT22514</name>
</gene>
<dbReference type="GO" id="GO:0006820">
    <property type="term" value="P:monoatomic anion transport"/>
    <property type="evidence" value="ECO:0007669"/>
    <property type="project" value="TreeGrafter"/>
</dbReference>
<dbReference type="AlphaFoldDB" id="A0A210QLZ7"/>
<keyword evidence="11 26" id="KW-0472">Membrane</keyword>
<evidence type="ECO:0000256" key="6">
    <source>
        <dbReference type="ARBA" id="ARBA00022475"/>
    </source>
</evidence>
<comment type="caution">
    <text evidence="28">The sequence shown here is derived from an EMBL/GenBank/DDBJ whole genome shotgun (WGS) entry which is preliminary data.</text>
</comment>
<evidence type="ECO:0000259" key="27">
    <source>
        <dbReference type="PROSITE" id="PS50850"/>
    </source>
</evidence>
<dbReference type="InterPro" id="IPR011701">
    <property type="entry name" value="MFS"/>
</dbReference>
<feature type="transmembrane region" description="Helical" evidence="26">
    <location>
        <begin position="98"/>
        <end position="118"/>
    </location>
</feature>
<keyword evidence="9 26" id="KW-1133">Transmembrane helix</keyword>
<accession>A0A210QLZ7</accession>
<evidence type="ECO:0000256" key="18">
    <source>
        <dbReference type="ARBA" id="ARBA00051403"/>
    </source>
</evidence>
<evidence type="ECO:0000256" key="22">
    <source>
        <dbReference type="ARBA" id="ARBA00069713"/>
    </source>
</evidence>
<dbReference type="EMBL" id="NEDP02002959">
    <property type="protein sequence ID" value="OWF49759.1"/>
    <property type="molecule type" value="Genomic_DNA"/>
</dbReference>
<proteinExistence type="predicted"/>
<comment type="catalytic activity">
    <reaction evidence="18">
        <text>N-acetyl-L-aspartyl-L-glutamate(out) = N-acetyl-L-aspartyl-L-glutamate(in)</text>
        <dbReference type="Rhea" id="RHEA:72599"/>
        <dbReference type="ChEBI" id="CHEBI:76931"/>
    </reaction>
    <physiologicalReaction direction="left-to-right" evidence="18">
        <dbReference type="Rhea" id="RHEA:72600"/>
    </physiologicalReaction>
</comment>
<evidence type="ECO:0000256" key="8">
    <source>
        <dbReference type="ARBA" id="ARBA00022847"/>
    </source>
</evidence>
<dbReference type="GO" id="GO:0046942">
    <property type="term" value="P:carboxylic acid transport"/>
    <property type="evidence" value="ECO:0007669"/>
    <property type="project" value="UniProtKB-ARBA"/>
</dbReference>
<dbReference type="SUPFAM" id="SSF103473">
    <property type="entry name" value="MFS general substrate transporter"/>
    <property type="match status" value="1"/>
</dbReference>
<evidence type="ECO:0000256" key="17">
    <source>
        <dbReference type="ARBA" id="ARBA00050625"/>
    </source>
</evidence>
<evidence type="ECO:0000313" key="28">
    <source>
        <dbReference type="EMBL" id="OWF49759.1"/>
    </source>
</evidence>
<dbReference type="FunFam" id="1.20.1250.20:FF:000003">
    <property type="entry name" value="Solute carrier family 17 member 3"/>
    <property type="match status" value="1"/>
</dbReference>
<evidence type="ECO:0000256" key="16">
    <source>
        <dbReference type="ARBA" id="ARBA00050554"/>
    </source>
</evidence>
<organism evidence="28 29">
    <name type="scientific">Mizuhopecten yessoensis</name>
    <name type="common">Japanese scallop</name>
    <name type="synonym">Patinopecten yessoensis</name>
    <dbReference type="NCBI Taxonomy" id="6573"/>
    <lineage>
        <taxon>Eukaryota</taxon>
        <taxon>Metazoa</taxon>
        <taxon>Spiralia</taxon>
        <taxon>Lophotrochozoa</taxon>
        <taxon>Mollusca</taxon>
        <taxon>Bivalvia</taxon>
        <taxon>Autobranchia</taxon>
        <taxon>Pteriomorphia</taxon>
        <taxon>Pectinida</taxon>
        <taxon>Pectinoidea</taxon>
        <taxon>Pectinidae</taxon>
        <taxon>Mizuhopecten</taxon>
    </lineage>
</organism>
<dbReference type="CDD" id="cd17318">
    <property type="entry name" value="MFS_SLC17"/>
    <property type="match status" value="1"/>
</dbReference>
<evidence type="ECO:0000256" key="10">
    <source>
        <dbReference type="ARBA" id="ARBA00023018"/>
    </source>
</evidence>
<feature type="transmembrane region" description="Helical" evidence="26">
    <location>
        <begin position="125"/>
        <end position="143"/>
    </location>
</feature>
<evidence type="ECO:0000256" key="24">
    <source>
        <dbReference type="ARBA" id="ARBA00081195"/>
    </source>
</evidence>
<dbReference type="PANTHER" id="PTHR11662:SF455">
    <property type="entry name" value="GH23975P"/>
    <property type="match status" value="1"/>
</dbReference>
<keyword evidence="8" id="KW-0769">Symport</keyword>
<comment type="subcellular location">
    <subcellularLocation>
        <location evidence="2">Basolateral cell membrane</location>
        <topology evidence="2">Multi-pass membrane protein</topology>
    </subcellularLocation>
    <subcellularLocation>
        <location evidence="3">Cytoplasmic vesicle</location>
        <location evidence="3">Secretory vesicle membrane</location>
        <topology evidence="3">Multi-pass membrane protein</topology>
    </subcellularLocation>
    <subcellularLocation>
        <location evidence="1">Cytoplasmic vesicle</location>
        <location evidence="1">Secretory vesicle</location>
        <location evidence="1">Synaptic vesicle membrane</location>
    </subcellularLocation>
    <subcellularLocation>
        <location evidence="4">Lysosome membrane</location>
    </subcellularLocation>
</comment>
<comment type="function">
    <text evidence="21">Receptor for CM101, a polysaccharide produced by group B Streptococcus with antipathoangiogenic properties.</text>
</comment>
<keyword evidence="7 26" id="KW-0812">Transmembrane</keyword>
<feature type="transmembrane region" description="Helical" evidence="26">
    <location>
        <begin position="149"/>
        <end position="174"/>
    </location>
</feature>
<keyword evidence="14" id="KW-0968">Cytoplasmic vesicle</keyword>
<feature type="transmembrane region" description="Helical" evidence="26">
    <location>
        <begin position="412"/>
        <end position="437"/>
    </location>
</feature>
<dbReference type="PANTHER" id="PTHR11662">
    <property type="entry name" value="SOLUTE CARRIER FAMILY 17"/>
    <property type="match status" value="1"/>
</dbReference>
<feature type="transmembrane region" description="Helical" evidence="26">
    <location>
        <begin position="320"/>
        <end position="341"/>
    </location>
</feature>
<name>A0A210QLZ7_MIZYE</name>
<dbReference type="InterPro" id="IPR036259">
    <property type="entry name" value="MFS_trans_sf"/>
</dbReference>
<evidence type="ECO:0000256" key="7">
    <source>
        <dbReference type="ARBA" id="ARBA00022692"/>
    </source>
</evidence>
<evidence type="ECO:0000256" key="23">
    <source>
        <dbReference type="ARBA" id="ARBA00080244"/>
    </source>
</evidence>
<evidence type="ECO:0000256" key="21">
    <source>
        <dbReference type="ARBA" id="ARBA00056891"/>
    </source>
</evidence>
<dbReference type="InterPro" id="IPR050382">
    <property type="entry name" value="MFS_Na/Anion_cotransporter"/>
</dbReference>
<evidence type="ECO:0000256" key="4">
    <source>
        <dbReference type="ARBA" id="ARBA00004656"/>
    </source>
</evidence>
<comment type="catalytic activity">
    <reaction evidence="17">
        <text>N-acetylneuraminate(in) + H(+)(in) = N-acetylneuraminate(out) + H(+)(out)</text>
        <dbReference type="Rhea" id="RHEA:28987"/>
        <dbReference type="ChEBI" id="CHEBI:15378"/>
        <dbReference type="ChEBI" id="CHEBI:35418"/>
    </reaction>
    <physiologicalReaction direction="right-to-left" evidence="17">
        <dbReference type="Rhea" id="RHEA:28989"/>
    </physiologicalReaction>
</comment>
<evidence type="ECO:0000256" key="5">
    <source>
        <dbReference type="ARBA" id="ARBA00022448"/>
    </source>
</evidence>
<dbReference type="GO" id="GO:0005765">
    <property type="term" value="C:lysosomal membrane"/>
    <property type="evidence" value="ECO:0007669"/>
    <property type="project" value="UniProtKB-SubCell"/>
</dbReference>
<comment type="catalytic activity">
    <reaction evidence="15">
        <text>2 nitrate(out) + H(+)(out) = 2 nitrate(in) + H(+)(in)</text>
        <dbReference type="Rhea" id="RHEA:71539"/>
        <dbReference type="ChEBI" id="CHEBI:15378"/>
        <dbReference type="ChEBI" id="CHEBI:17632"/>
    </reaction>
    <physiologicalReaction direction="left-to-right" evidence="15">
        <dbReference type="Rhea" id="RHEA:71540"/>
    </physiologicalReaction>
</comment>
<evidence type="ECO:0000256" key="15">
    <source>
        <dbReference type="ARBA" id="ARBA00050101"/>
    </source>
</evidence>
<evidence type="ECO:0000256" key="9">
    <source>
        <dbReference type="ARBA" id="ARBA00022989"/>
    </source>
</evidence>
<sequence length="494" mass="54636">MTDLNRYTGLDEAYNEKQPIKPADESHEGCEKLWSLRKFPKRYIVAIMAFFGFCNVYALRVNLSIALVAMTTNYTFYINGTQQMVGPEFQWTRQQEGLILGAFFYGYIVTQMPGGFLANRIGGKHLFGGGILVTAVLTLLTPLCARWNLYLLITIRVIMGLFEGVTYPSIHAVWAKWAPPMEKTKLATFAFAGSYFGTVISMPLSGALAESAAGWPSIFYVFGTIAIIWFLLWCYIVVESPSKHTSISTSELDYIQSKIGYTEEQSQDLMPPWIQIISSPAVWAIVVAHFAENWGFYTWLTELPSFMKFALNFNIQNAGFLSALPYLVMGTVVISAGFLADYLRSHFQLNTGLVRKLFTCGAFGFQVVFMVSAGYSTSVIGAVTCLILAVGIGGFAWAGFSVNHLDIAPQYASILMGVSNTFATIPGIVSPLLTSIIVEDRSDAGLWQIVFYLAAGIYLVGGILFGLLASGERQRWAEIPTGYLSQQDIERDDL</sequence>
<comment type="catalytic activity">
    <reaction evidence="20">
        <text>D-glucuronate(out) + H(+)(out) = D-glucuronate(in) + H(+)(in)</text>
        <dbReference type="Rhea" id="RHEA:72591"/>
        <dbReference type="ChEBI" id="CHEBI:15378"/>
        <dbReference type="ChEBI" id="CHEBI:58720"/>
    </reaction>
    <physiologicalReaction direction="left-to-right" evidence="20">
        <dbReference type="Rhea" id="RHEA:72592"/>
    </physiologicalReaction>
</comment>
<evidence type="ECO:0000256" key="25">
    <source>
        <dbReference type="ARBA" id="ARBA00081925"/>
    </source>
</evidence>
<dbReference type="PROSITE" id="PS50850">
    <property type="entry name" value="MFS"/>
    <property type="match status" value="1"/>
</dbReference>
<feature type="transmembrane region" description="Helical" evidence="26">
    <location>
        <begin position="43"/>
        <end position="69"/>
    </location>
</feature>
<evidence type="ECO:0000256" key="26">
    <source>
        <dbReference type="SAM" id="Phobius"/>
    </source>
</evidence>
<dbReference type="GO" id="GO:0015293">
    <property type="term" value="F:symporter activity"/>
    <property type="evidence" value="ECO:0007669"/>
    <property type="project" value="UniProtKB-KW"/>
</dbReference>
<evidence type="ECO:0000256" key="2">
    <source>
        <dbReference type="ARBA" id="ARBA00004554"/>
    </source>
</evidence>
<feature type="transmembrane region" description="Helical" evidence="26">
    <location>
        <begin position="186"/>
        <end position="206"/>
    </location>
</feature>
<dbReference type="Pfam" id="PF07690">
    <property type="entry name" value="MFS_1"/>
    <property type="match status" value="1"/>
</dbReference>
<feature type="transmembrane region" description="Helical" evidence="26">
    <location>
        <begin position="353"/>
        <end position="373"/>
    </location>
</feature>
<feature type="transmembrane region" description="Helical" evidence="26">
    <location>
        <begin position="379"/>
        <end position="400"/>
    </location>
</feature>
<evidence type="ECO:0000256" key="11">
    <source>
        <dbReference type="ARBA" id="ARBA00023136"/>
    </source>
</evidence>
<evidence type="ECO:0000313" key="29">
    <source>
        <dbReference type="Proteomes" id="UP000242188"/>
    </source>
</evidence>
<keyword evidence="13" id="KW-0458">Lysosome</keyword>
<protein>
    <recommendedName>
        <fullName evidence="22">Sialin</fullName>
    </recommendedName>
    <alternativeName>
        <fullName evidence="25">H(+)/nitrate cotransporter</fullName>
    </alternativeName>
    <alternativeName>
        <fullName evidence="23">H(+)/sialic acid cotransporter</fullName>
    </alternativeName>
    <alternativeName>
        <fullName evidence="24">Vesicular excitatory amino acid transporter</fullName>
    </alternativeName>
</protein>
<dbReference type="InterPro" id="IPR020846">
    <property type="entry name" value="MFS_dom"/>
</dbReference>
<evidence type="ECO:0000256" key="19">
    <source>
        <dbReference type="ARBA" id="ARBA00051447"/>
    </source>
</evidence>
<dbReference type="OrthoDB" id="2985014at2759"/>
<dbReference type="GO" id="GO:0030672">
    <property type="term" value="C:synaptic vesicle membrane"/>
    <property type="evidence" value="ECO:0007669"/>
    <property type="project" value="UniProtKB-SubCell"/>
</dbReference>
<dbReference type="STRING" id="6573.A0A210QLZ7"/>
<comment type="catalytic activity">
    <reaction evidence="19">
        <text>L-glutamate(out) = L-glutamate(in)</text>
        <dbReference type="Rhea" id="RHEA:66336"/>
        <dbReference type="ChEBI" id="CHEBI:29985"/>
    </reaction>
    <physiologicalReaction direction="left-to-right" evidence="19">
        <dbReference type="Rhea" id="RHEA:66337"/>
    </physiologicalReaction>
</comment>
<dbReference type="GO" id="GO:0016323">
    <property type="term" value="C:basolateral plasma membrane"/>
    <property type="evidence" value="ECO:0007669"/>
    <property type="project" value="UniProtKB-SubCell"/>
</dbReference>
<keyword evidence="10" id="KW-0770">Synapse</keyword>
<comment type="catalytic activity">
    <reaction evidence="16">
        <text>L-aspartate(out) = L-aspartate(in)</text>
        <dbReference type="Rhea" id="RHEA:66332"/>
        <dbReference type="ChEBI" id="CHEBI:29991"/>
    </reaction>
    <physiologicalReaction direction="left-to-right" evidence="16">
        <dbReference type="Rhea" id="RHEA:66333"/>
    </physiologicalReaction>
</comment>
<keyword evidence="5" id="KW-0813">Transport</keyword>
<feature type="transmembrane region" description="Helical" evidence="26">
    <location>
        <begin position="449"/>
        <end position="469"/>
    </location>
</feature>
<evidence type="ECO:0000256" key="3">
    <source>
        <dbReference type="ARBA" id="ARBA00004638"/>
    </source>
</evidence>
<feature type="domain" description="Major facilitator superfamily (MFS) profile" evidence="27">
    <location>
        <begin position="44"/>
        <end position="473"/>
    </location>
</feature>
<feature type="transmembrane region" description="Helical" evidence="26">
    <location>
        <begin position="218"/>
        <end position="238"/>
    </location>
</feature>
<evidence type="ECO:0000256" key="14">
    <source>
        <dbReference type="ARBA" id="ARBA00023329"/>
    </source>
</evidence>
<evidence type="ECO:0000256" key="1">
    <source>
        <dbReference type="ARBA" id="ARBA00004432"/>
    </source>
</evidence>
<dbReference type="Gene3D" id="1.20.1250.20">
    <property type="entry name" value="MFS general substrate transporter like domains"/>
    <property type="match status" value="2"/>
</dbReference>
<keyword evidence="12" id="KW-0325">Glycoprotein</keyword>
<evidence type="ECO:0000256" key="12">
    <source>
        <dbReference type="ARBA" id="ARBA00023180"/>
    </source>
</evidence>
<dbReference type="FunFam" id="1.20.1250.20:FF:000067">
    <property type="entry name" value="sialin isoform X2"/>
    <property type="match status" value="1"/>
</dbReference>
<feature type="transmembrane region" description="Helical" evidence="26">
    <location>
        <begin position="280"/>
        <end position="300"/>
    </location>
</feature>
<keyword evidence="6" id="KW-1003">Cell membrane</keyword>
<evidence type="ECO:0000256" key="13">
    <source>
        <dbReference type="ARBA" id="ARBA00023228"/>
    </source>
</evidence>